<keyword evidence="2 5" id="KW-0812">Transmembrane</keyword>
<organism evidence="7 8">
    <name type="scientific">Cytobacillus mangrovibacter</name>
    <dbReference type="NCBI Taxonomy" id="3299024"/>
    <lineage>
        <taxon>Bacteria</taxon>
        <taxon>Bacillati</taxon>
        <taxon>Bacillota</taxon>
        <taxon>Bacilli</taxon>
        <taxon>Bacillales</taxon>
        <taxon>Bacillaceae</taxon>
        <taxon>Cytobacillus</taxon>
    </lineage>
</organism>
<dbReference type="InterPro" id="IPR050922">
    <property type="entry name" value="LytR/CpsA/Psr_CW_biosynth"/>
</dbReference>
<evidence type="ECO:0000259" key="6">
    <source>
        <dbReference type="Pfam" id="PF03816"/>
    </source>
</evidence>
<dbReference type="Gene3D" id="3.40.630.190">
    <property type="entry name" value="LCP protein"/>
    <property type="match status" value="1"/>
</dbReference>
<keyword evidence="5" id="KW-0472">Membrane</keyword>
<evidence type="ECO:0000313" key="7">
    <source>
        <dbReference type="EMBL" id="MFE8696480.1"/>
    </source>
</evidence>
<feature type="transmembrane region" description="Helical" evidence="5">
    <location>
        <begin position="23"/>
        <end position="46"/>
    </location>
</feature>
<evidence type="ECO:0000256" key="4">
    <source>
        <dbReference type="ARBA" id="ARBA00022989"/>
    </source>
</evidence>
<dbReference type="NCBIfam" id="TIGR00350">
    <property type="entry name" value="lytR_cpsA_psr"/>
    <property type="match status" value="1"/>
</dbReference>
<dbReference type="PANTHER" id="PTHR33392:SF3">
    <property type="entry name" value="POLYISOPRENYL-TEICHOIC ACID--PEPTIDOGLYCAN TEICHOIC ACID TRANSFERASE TAGT"/>
    <property type="match status" value="1"/>
</dbReference>
<feature type="domain" description="Cell envelope-related transcriptional attenuator" evidence="6">
    <location>
        <begin position="98"/>
        <end position="246"/>
    </location>
</feature>
<evidence type="ECO:0000256" key="5">
    <source>
        <dbReference type="SAM" id="Phobius"/>
    </source>
</evidence>
<keyword evidence="4 5" id="KW-1133">Transmembrane helix</keyword>
<evidence type="ECO:0000256" key="1">
    <source>
        <dbReference type="ARBA" id="ARBA00006068"/>
    </source>
</evidence>
<protein>
    <submittedName>
        <fullName evidence="7">LCP family protein</fullName>
    </submittedName>
</protein>
<proteinExistence type="inferred from homology"/>
<dbReference type="InterPro" id="IPR004474">
    <property type="entry name" value="LytR_CpsA_psr"/>
</dbReference>
<reference evidence="7 8" key="1">
    <citation type="submission" date="2024-08" db="EMBL/GenBank/DDBJ databases">
        <title>Two novel Cytobacillus novel species.</title>
        <authorList>
            <person name="Liu G."/>
        </authorList>
    </citation>
    <scope>NUCLEOTIDE SEQUENCE [LARGE SCALE GENOMIC DNA]</scope>
    <source>
        <strain evidence="7 8">FJAT-53684</strain>
    </source>
</reference>
<evidence type="ECO:0000256" key="3">
    <source>
        <dbReference type="ARBA" id="ARBA00022968"/>
    </source>
</evidence>
<keyword evidence="8" id="KW-1185">Reference proteome</keyword>
<dbReference type="EMBL" id="JBIACJ010000004">
    <property type="protein sequence ID" value="MFE8696480.1"/>
    <property type="molecule type" value="Genomic_DNA"/>
</dbReference>
<accession>A0ABW6K0G3</accession>
<dbReference type="Pfam" id="PF03816">
    <property type="entry name" value="LytR_cpsA_psr"/>
    <property type="match status" value="1"/>
</dbReference>
<evidence type="ECO:0000256" key="2">
    <source>
        <dbReference type="ARBA" id="ARBA00022692"/>
    </source>
</evidence>
<keyword evidence="3" id="KW-0735">Signal-anchor</keyword>
<gene>
    <name evidence="7" type="ORF">ACFYKT_09045</name>
</gene>
<dbReference type="RefSeq" id="WP_389218545.1">
    <property type="nucleotide sequence ID" value="NZ_JBIACJ010000004.1"/>
</dbReference>
<sequence length="349" mass="39339">MSNSRQSYKAQKKQKKQKGRRRIFLWVMVPFLLIISGAAVYGSFLYNKAHSVMDNSYEPIVRETPKREKEVNPHIDNISVLIVGIDDSTKRQFTSGSRTDALMLATFNESQKSVKLLSIPRDSYVYIPNKDRKDKINHAYGKGGIASTIDTVEELLDIPVDYYMNVNFNAFIDIVEAVGGIEVEVPYSFSEQDSHDKKNAIRLEKGLQQLNGEEALALARTRKLDSDIERGKRQQEILKAILNKAISIKSVAKYSDIIEAVGENMKTDLSFKDMKSFIDYATAGTNLSIESLTLGGQDSYIKGIYYYELDDASLEEIKQTLKTHLEVSGTNDRSVVTGYDKEEEGTETP</sequence>
<dbReference type="Proteomes" id="UP001601058">
    <property type="component" value="Unassembled WGS sequence"/>
</dbReference>
<comment type="similarity">
    <text evidence="1">Belongs to the LytR/CpsA/Psr (LCP) family.</text>
</comment>
<name>A0ABW6K0G3_9BACI</name>
<evidence type="ECO:0000313" key="8">
    <source>
        <dbReference type="Proteomes" id="UP001601058"/>
    </source>
</evidence>
<comment type="caution">
    <text evidence="7">The sequence shown here is derived from an EMBL/GenBank/DDBJ whole genome shotgun (WGS) entry which is preliminary data.</text>
</comment>
<dbReference type="PANTHER" id="PTHR33392">
    <property type="entry name" value="POLYISOPRENYL-TEICHOIC ACID--PEPTIDOGLYCAN TEICHOIC ACID TRANSFERASE TAGU"/>
    <property type="match status" value="1"/>
</dbReference>